<sequence>MRTRIALLAGAVLMGAGLAAAPATAAGADAPVAQAKPLCPVGVFCAYQKPDYTGPVWNVTGCGAREVPFHGVGAYDNNTQYWVRMFDRNYNVVFTAPPRSSDRSFDWSHVWYIRLC</sequence>
<feature type="signal peptide" evidence="1">
    <location>
        <begin position="1"/>
        <end position="25"/>
    </location>
</feature>
<evidence type="ECO:0000256" key="1">
    <source>
        <dbReference type="SAM" id="SignalP"/>
    </source>
</evidence>
<gene>
    <name evidence="2" type="ORF">OG515_00830</name>
</gene>
<reference evidence="2" key="1">
    <citation type="submission" date="2022-10" db="EMBL/GenBank/DDBJ databases">
        <title>The complete genomes of actinobacterial strains from the NBC collection.</title>
        <authorList>
            <person name="Joergensen T.S."/>
            <person name="Alvarez Arevalo M."/>
            <person name="Sterndorff E.B."/>
            <person name="Faurdal D."/>
            <person name="Vuksanovic O."/>
            <person name="Mourched A.-S."/>
            <person name="Charusanti P."/>
            <person name="Shaw S."/>
            <person name="Blin K."/>
            <person name="Weber T."/>
        </authorList>
    </citation>
    <scope>NUCLEOTIDE SEQUENCE</scope>
    <source>
        <strain evidence="2">NBC_00668</strain>
    </source>
</reference>
<dbReference type="Proteomes" id="UP001432060">
    <property type="component" value="Chromosome"/>
</dbReference>
<dbReference type="RefSeq" id="WP_329394727.1">
    <property type="nucleotide sequence ID" value="NZ_CP109019.1"/>
</dbReference>
<dbReference type="Pfam" id="PF03995">
    <property type="entry name" value="Inhibitor_I36"/>
    <property type="match status" value="1"/>
</dbReference>
<name>A0ABZ1XDG4_9ACTN</name>
<dbReference type="PROSITE" id="PS51318">
    <property type="entry name" value="TAT"/>
    <property type="match status" value="1"/>
</dbReference>
<proteinExistence type="predicted"/>
<organism evidence="2 3">
    <name type="scientific">Streptomyces melanogenes</name>
    <dbReference type="NCBI Taxonomy" id="67326"/>
    <lineage>
        <taxon>Bacteria</taxon>
        <taxon>Bacillati</taxon>
        <taxon>Actinomycetota</taxon>
        <taxon>Actinomycetes</taxon>
        <taxon>Kitasatosporales</taxon>
        <taxon>Streptomycetaceae</taxon>
        <taxon>Streptomyces</taxon>
    </lineage>
</organism>
<protein>
    <submittedName>
        <fullName evidence="2">Peptidase inhibitor family I36 protein</fullName>
    </submittedName>
</protein>
<feature type="chain" id="PRO_5046882062" evidence="1">
    <location>
        <begin position="26"/>
        <end position="116"/>
    </location>
</feature>
<evidence type="ECO:0000313" key="2">
    <source>
        <dbReference type="EMBL" id="WUT80828.1"/>
    </source>
</evidence>
<dbReference type="InterPro" id="IPR006311">
    <property type="entry name" value="TAT_signal"/>
</dbReference>
<accession>A0ABZ1XDG4</accession>
<dbReference type="EMBL" id="CP109019">
    <property type="protein sequence ID" value="WUT80828.1"/>
    <property type="molecule type" value="Genomic_DNA"/>
</dbReference>
<evidence type="ECO:0000313" key="3">
    <source>
        <dbReference type="Proteomes" id="UP001432060"/>
    </source>
</evidence>
<keyword evidence="3" id="KW-1185">Reference proteome</keyword>
<keyword evidence="1" id="KW-0732">Signal</keyword>